<dbReference type="Proteomes" id="UP000770889">
    <property type="component" value="Unassembled WGS sequence"/>
</dbReference>
<feature type="domain" description="HTH tetR-type" evidence="5">
    <location>
        <begin position="12"/>
        <end position="72"/>
    </location>
</feature>
<proteinExistence type="predicted"/>
<sequence length="187" mass="21256">MLMSEPSKIEELPAHERILLTAYRLFYRHGIRATGVDRVITEAKVTKVTFYRHFPSKNHLVFEFLEYRHRRWMDWFSQSLATHGGNLAALVPTLREWLGDADYRGCAFINSLGELGTTVPEIAEITRRHKQEMNRSIAGLLPDPRSRKAAEKAAIIGMAVDGAIVGAQYSKPVEVVLNRLQVLLDKL</sequence>
<dbReference type="SUPFAM" id="SSF46689">
    <property type="entry name" value="Homeodomain-like"/>
    <property type="match status" value="1"/>
</dbReference>
<dbReference type="SUPFAM" id="SSF48498">
    <property type="entry name" value="Tetracyclin repressor-like, C-terminal domain"/>
    <property type="match status" value="1"/>
</dbReference>
<evidence type="ECO:0000256" key="4">
    <source>
        <dbReference type="PROSITE-ProRule" id="PRU00335"/>
    </source>
</evidence>
<dbReference type="GO" id="GO:0003677">
    <property type="term" value="F:DNA binding"/>
    <property type="evidence" value="ECO:0007669"/>
    <property type="project" value="UniProtKB-UniRule"/>
</dbReference>
<comment type="caution">
    <text evidence="6">The sequence shown here is derived from an EMBL/GenBank/DDBJ whole genome shotgun (WGS) entry which is preliminary data.</text>
</comment>
<dbReference type="InterPro" id="IPR036271">
    <property type="entry name" value="Tet_transcr_reg_TetR-rel_C_sf"/>
</dbReference>
<dbReference type="PANTHER" id="PTHR47506">
    <property type="entry name" value="TRANSCRIPTIONAL REGULATORY PROTEIN"/>
    <property type="match status" value="1"/>
</dbReference>
<dbReference type="AlphaFoldDB" id="A0A944M7W3"/>
<dbReference type="InterPro" id="IPR001647">
    <property type="entry name" value="HTH_TetR"/>
</dbReference>
<dbReference type="PANTHER" id="PTHR47506:SF7">
    <property type="entry name" value="TRANSCRIPTIONAL REGULATORY PROTEIN"/>
    <property type="match status" value="1"/>
</dbReference>
<keyword evidence="3" id="KW-0804">Transcription</keyword>
<evidence type="ECO:0000259" key="5">
    <source>
        <dbReference type="PROSITE" id="PS50977"/>
    </source>
</evidence>
<feature type="DNA-binding region" description="H-T-H motif" evidence="4">
    <location>
        <begin position="35"/>
        <end position="54"/>
    </location>
</feature>
<dbReference type="PROSITE" id="PS50977">
    <property type="entry name" value="HTH_TETR_2"/>
    <property type="match status" value="1"/>
</dbReference>
<gene>
    <name evidence="6" type="ORF">KME65_05590</name>
</gene>
<keyword evidence="2 4" id="KW-0238">DNA-binding</keyword>
<dbReference type="Pfam" id="PF00440">
    <property type="entry name" value="TetR_N"/>
    <property type="match status" value="1"/>
</dbReference>
<organism evidence="6 7">
    <name type="scientific">Candidatus Thiodiazotropha taylori</name>
    <dbReference type="NCBI Taxonomy" id="2792791"/>
    <lineage>
        <taxon>Bacteria</taxon>
        <taxon>Pseudomonadati</taxon>
        <taxon>Pseudomonadota</taxon>
        <taxon>Gammaproteobacteria</taxon>
        <taxon>Chromatiales</taxon>
        <taxon>Sedimenticolaceae</taxon>
        <taxon>Candidatus Thiodiazotropha</taxon>
    </lineage>
</organism>
<dbReference type="Gene3D" id="1.10.357.10">
    <property type="entry name" value="Tetracycline Repressor, domain 2"/>
    <property type="match status" value="1"/>
</dbReference>
<protein>
    <submittedName>
        <fullName evidence="6">TetR/AcrR family transcriptional regulator</fullName>
    </submittedName>
</protein>
<reference evidence="6 7" key="1">
    <citation type="submission" date="2021-05" db="EMBL/GenBank/DDBJ databases">
        <title>Genetic and Functional Diversity in Clade A Lucinid endosymbionts from the Bahamas.</title>
        <authorList>
            <person name="Giani N.M."/>
            <person name="Engel A.S."/>
            <person name="Campbell B.J."/>
        </authorList>
    </citation>
    <scope>NUCLEOTIDE SEQUENCE [LARGE SCALE GENOMIC DNA]</scope>
    <source>
        <strain evidence="6">LUC16012Gg_MoonRockCtena</strain>
    </source>
</reference>
<name>A0A944M7W3_9GAMM</name>
<evidence type="ECO:0000313" key="6">
    <source>
        <dbReference type="EMBL" id="MBT2988417.1"/>
    </source>
</evidence>
<evidence type="ECO:0000256" key="3">
    <source>
        <dbReference type="ARBA" id="ARBA00023163"/>
    </source>
</evidence>
<accession>A0A944M7W3</accession>
<dbReference type="InterPro" id="IPR009057">
    <property type="entry name" value="Homeodomain-like_sf"/>
</dbReference>
<evidence type="ECO:0000313" key="7">
    <source>
        <dbReference type="Proteomes" id="UP000770889"/>
    </source>
</evidence>
<dbReference type="EMBL" id="JAHHGM010000004">
    <property type="protein sequence ID" value="MBT2988417.1"/>
    <property type="molecule type" value="Genomic_DNA"/>
</dbReference>
<evidence type="ECO:0000256" key="1">
    <source>
        <dbReference type="ARBA" id="ARBA00023015"/>
    </source>
</evidence>
<dbReference type="PRINTS" id="PR00455">
    <property type="entry name" value="HTHTETR"/>
</dbReference>
<keyword evidence="1" id="KW-0805">Transcription regulation</keyword>
<evidence type="ECO:0000256" key="2">
    <source>
        <dbReference type="ARBA" id="ARBA00023125"/>
    </source>
</evidence>